<feature type="transmembrane region" description="Helical" evidence="1">
    <location>
        <begin position="296"/>
        <end position="316"/>
    </location>
</feature>
<keyword evidence="1" id="KW-0812">Transmembrane</keyword>
<organism evidence="3">
    <name type="scientific">marine sediment metagenome</name>
    <dbReference type="NCBI Taxonomy" id="412755"/>
    <lineage>
        <taxon>unclassified sequences</taxon>
        <taxon>metagenomes</taxon>
        <taxon>ecological metagenomes</taxon>
    </lineage>
</organism>
<dbReference type="EMBL" id="LAZR01003167">
    <property type="protein sequence ID" value="KKN21221.1"/>
    <property type="molecule type" value="Genomic_DNA"/>
</dbReference>
<keyword evidence="1" id="KW-1133">Transmembrane helix</keyword>
<dbReference type="GO" id="GO:0004175">
    <property type="term" value="F:endopeptidase activity"/>
    <property type="evidence" value="ECO:0007669"/>
    <property type="project" value="UniProtKB-ARBA"/>
</dbReference>
<proteinExistence type="predicted"/>
<evidence type="ECO:0000313" key="3">
    <source>
        <dbReference type="EMBL" id="KKN21221.1"/>
    </source>
</evidence>
<evidence type="ECO:0000259" key="2">
    <source>
        <dbReference type="Pfam" id="PF02517"/>
    </source>
</evidence>
<keyword evidence="1" id="KW-0472">Membrane</keyword>
<accession>A0A0F9R7H7</accession>
<feature type="domain" description="CAAX prenyl protease 2/Lysostaphin resistance protein A-like" evidence="2">
    <location>
        <begin position="260"/>
        <end position="365"/>
    </location>
</feature>
<gene>
    <name evidence="3" type="ORF">LCGC14_0927600</name>
</gene>
<feature type="transmembrane region" description="Helical" evidence="1">
    <location>
        <begin position="114"/>
        <end position="140"/>
    </location>
</feature>
<evidence type="ECO:0000256" key="1">
    <source>
        <dbReference type="SAM" id="Phobius"/>
    </source>
</evidence>
<dbReference type="Pfam" id="PF02517">
    <property type="entry name" value="Rce1-like"/>
    <property type="match status" value="1"/>
</dbReference>
<feature type="transmembrane region" description="Helical" evidence="1">
    <location>
        <begin position="152"/>
        <end position="173"/>
    </location>
</feature>
<protein>
    <recommendedName>
        <fullName evidence="2">CAAX prenyl protease 2/Lysostaphin resistance protein A-like domain-containing protein</fullName>
    </recommendedName>
</protein>
<dbReference type="GO" id="GO:0080120">
    <property type="term" value="P:CAAX-box protein maturation"/>
    <property type="evidence" value="ECO:0007669"/>
    <property type="project" value="UniProtKB-ARBA"/>
</dbReference>
<dbReference type="PANTHER" id="PTHR43592">
    <property type="entry name" value="CAAX AMINO TERMINAL PROTEASE"/>
    <property type="match status" value="1"/>
</dbReference>
<feature type="transmembrane region" description="Helical" evidence="1">
    <location>
        <begin position="251"/>
        <end position="275"/>
    </location>
</feature>
<dbReference type="PANTHER" id="PTHR43592:SF15">
    <property type="entry name" value="CAAX AMINO TERMINAL PROTEASE FAMILY PROTEIN"/>
    <property type="match status" value="1"/>
</dbReference>
<dbReference type="AlphaFoldDB" id="A0A0F9R7H7"/>
<feature type="transmembrane region" description="Helical" evidence="1">
    <location>
        <begin position="353"/>
        <end position="375"/>
    </location>
</feature>
<reference evidence="3" key="1">
    <citation type="journal article" date="2015" name="Nature">
        <title>Complex archaea that bridge the gap between prokaryotes and eukaryotes.</title>
        <authorList>
            <person name="Spang A."/>
            <person name="Saw J.H."/>
            <person name="Jorgensen S.L."/>
            <person name="Zaremba-Niedzwiedzka K."/>
            <person name="Martijn J."/>
            <person name="Lind A.E."/>
            <person name="van Eijk R."/>
            <person name="Schleper C."/>
            <person name="Guy L."/>
            <person name="Ettema T.J."/>
        </authorList>
    </citation>
    <scope>NUCLEOTIDE SEQUENCE</scope>
</reference>
<feature type="transmembrane region" description="Helical" evidence="1">
    <location>
        <begin position="322"/>
        <end position="346"/>
    </location>
</feature>
<comment type="caution">
    <text evidence="3">The sequence shown here is derived from an EMBL/GenBank/DDBJ whole genome shotgun (WGS) entry which is preliminary data.</text>
</comment>
<name>A0A0F9R7H7_9ZZZZ</name>
<dbReference type="InterPro" id="IPR003675">
    <property type="entry name" value="Rce1/LyrA-like_dom"/>
</dbReference>
<sequence>MDDKEDKDNAKNAKSSIQKEIKKGIGIEWSFCPVCANKIPKVNNLKYCIKCGINLQYLKKYKRFQPRLNPNPYVQPLPYPIQSEPLISYGLKKIPDEDILKTKQKKLWSTSTSIGVPLGAFLLINFLTAAFIFLITFVSFDLEILFDIISNPYFIIILSLFELIFIILPTIYVGKYLQNPTLGNRFALLGFTSRGFKKPEIAKEVLIGILFGIIGLFLVLFVSVFTELILESMFNIEIVQEASGTNNDVDLIISSADILSIVLFSIVMILVVGTSEEILFRGFMQKGLVRRLGNRGGIIVTALIFSLIHLIGLFLVDLTSPIYIIISFILSFIPYFAISLVLGLLYQWRNENLIAVVITHGVYNTLTIISAFIFYGML</sequence>
<feature type="transmembrane region" description="Helical" evidence="1">
    <location>
        <begin position="205"/>
        <end position="225"/>
    </location>
</feature>